<evidence type="ECO:0000313" key="2">
    <source>
        <dbReference type="Proteomes" id="UP000023152"/>
    </source>
</evidence>
<reference evidence="1 2" key="1">
    <citation type="journal article" date="2013" name="Curr. Biol.">
        <title>The Genome of the Foraminiferan Reticulomyxa filosa.</title>
        <authorList>
            <person name="Glockner G."/>
            <person name="Hulsmann N."/>
            <person name="Schleicher M."/>
            <person name="Noegel A.A."/>
            <person name="Eichinger L."/>
            <person name="Gallinger C."/>
            <person name="Pawlowski J."/>
            <person name="Sierra R."/>
            <person name="Euteneuer U."/>
            <person name="Pillet L."/>
            <person name="Moustafa A."/>
            <person name="Platzer M."/>
            <person name="Groth M."/>
            <person name="Szafranski K."/>
            <person name="Schliwa M."/>
        </authorList>
    </citation>
    <scope>NUCLEOTIDE SEQUENCE [LARGE SCALE GENOMIC DNA]</scope>
</reference>
<dbReference type="OMA" id="WKHINIG"/>
<organism evidence="1 2">
    <name type="scientific">Reticulomyxa filosa</name>
    <dbReference type="NCBI Taxonomy" id="46433"/>
    <lineage>
        <taxon>Eukaryota</taxon>
        <taxon>Sar</taxon>
        <taxon>Rhizaria</taxon>
        <taxon>Retaria</taxon>
        <taxon>Foraminifera</taxon>
        <taxon>Monothalamids</taxon>
        <taxon>Reticulomyxidae</taxon>
        <taxon>Reticulomyxa</taxon>
    </lineage>
</organism>
<sequence>MNQKLNFHKSPTMSKKVVLLLNILHRKNNNVQTPEQKEQYWDQQTHFSVRKRIEYHKFLEIVKKIKTKQRNDIESTNYFLSKYVETMNIEPKGVWSISGKPFEPRLGPDLTLVDQALQKQEERRLKLKRKNTQKAATLSVQTKRCETSQALSTTIGKQENLTLNETNELRNSGSQNENLVLDKDLKLSRFPKQFLEESEMRYRQAKVFLFPPTNRFFFSKNINEFGKLFGVLNIPKQASSKKKGTKPNMKKDAPAVLELQKKLNPSTLRLASPEGVFSQKMLSSTNCTQSLSDKNNSCTVSRKVDCSWNKQFIEMSESLQVQLFERLCKDKYDRIEVYQDTKCLRKAIDVCLHPKQYAALETNSSIWSKAKLANENINNENELISKKLYRKVLVFVERLYATQNTLQKWKHINIGAFPPKSFRSDTNLEIFLKKSNIPKDVVKLVADIREMLNQGCECNESLFYQCLEKTGEKCLQSLDLLQVFGFLRKYFNVKPNDLNTFICKKAWNLSPLSHYILMCD</sequence>
<proteinExistence type="predicted"/>
<keyword evidence="2" id="KW-1185">Reference proteome</keyword>
<dbReference type="EMBL" id="ASPP01023889">
    <property type="protein sequence ID" value="ETO09823.1"/>
    <property type="molecule type" value="Genomic_DNA"/>
</dbReference>
<name>X6M752_RETFI</name>
<comment type="caution">
    <text evidence="1">The sequence shown here is derived from an EMBL/GenBank/DDBJ whole genome shotgun (WGS) entry which is preliminary data.</text>
</comment>
<evidence type="ECO:0000313" key="1">
    <source>
        <dbReference type="EMBL" id="ETO09823.1"/>
    </source>
</evidence>
<gene>
    <name evidence="1" type="ORF">RFI_27556</name>
</gene>
<dbReference type="AlphaFoldDB" id="X6M752"/>
<dbReference type="Proteomes" id="UP000023152">
    <property type="component" value="Unassembled WGS sequence"/>
</dbReference>
<accession>X6M752</accession>
<protein>
    <submittedName>
        <fullName evidence="1">Uncharacterized protein</fullName>
    </submittedName>
</protein>